<accession>A0AAW8CXN2</accession>
<evidence type="ECO:0000313" key="2">
    <source>
        <dbReference type="Proteomes" id="UP001242045"/>
    </source>
</evidence>
<protein>
    <submittedName>
        <fullName evidence="1">Uncharacterized protein</fullName>
    </submittedName>
</protein>
<organism evidence="1 2">
    <name type="scientific">Variovorax boronicumulans</name>
    <dbReference type="NCBI Taxonomy" id="436515"/>
    <lineage>
        <taxon>Bacteria</taxon>
        <taxon>Pseudomonadati</taxon>
        <taxon>Pseudomonadota</taxon>
        <taxon>Betaproteobacteria</taxon>
        <taxon>Burkholderiales</taxon>
        <taxon>Comamonadaceae</taxon>
        <taxon>Variovorax</taxon>
    </lineage>
</organism>
<comment type="caution">
    <text evidence="1">The sequence shown here is derived from an EMBL/GenBank/DDBJ whole genome shotgun (WGS) entry which is preliminary data.</text>
</comment>
<proteinExistence type="predicted"/>
<reference evidence="1" key="1">
    <citation type="submission" date="2023-07" db="EMBL/GenBank/DDBJ databases">
        <title>Sorghum-associated microbial communities from plants grown in Nebraska, USA.</title>
        <authorList>
            <person name="Schachtman D."/>
        </authorList>
    </citation>
    <scope>NUCLEOTIDE SEQUENCE</scope>
    <source>
        <strain evidence="1">DS3754</strain>
    </source>
</reference>
<dbReference type="AlphaFoldDB" id="A0AAW8CXN2"/>
<gene>
    <name evidence="1" type="ORF">J2W31_001789</name>
</gene>
<name>A0AAW8CXN2_9BURK</name>
<evidence type="ECO:0000313" key="1">
    <source>
        <dbReference type="EMBL" id="MDP9892684.1"/>
    </source>
</evidence>
<sequence length="36" mass="3985">MSANQIIKKHDKCAEVRAEHMPVPLKVTPAREAIAT</sequence>
<dbReference type="EMBL" id="JAUSRD010000003">
    <property type="protein sequence ID" value="MDP9892684.1"/>
    <property type="molecule type" value="Genomic_DNA"/>
</dbReference>
<dbReference type="Proteomes" id="UP001242045">
    <property type="component" value="Unassembled WGS sequence"/>
</dbReference>